<accession>A0A1R1YLZ7</accession>
<name>A0A1R1YLZ7_9FUNG</name>
<protein>
    <submittedName>
        <fullName evidence="1">Uncharacterized protein</fullName>
    </submittedName>
</protein>
<reference evidence="2" key="1">
    <citation type="submission" date="2017-01" db="EMBL/GenBank/DDBJ databases">
        <authorList>
            <person name="Wang Y."/>
            <person name="White M."/>
            <person name="Kvist S."/>
            <person name="Moncalvo J.-M."/>
        </authorList>
    </citation>
    <scope>NUCLEOTIDE SEQUENCE [LARGE SCALE GENOMIC DNA]</scope>
    <source>
        <strain evidence="2">ID-206-W2</strain>
    </source>
</reference>
<sequence length="79" mass="8319">MLELHDFLDGTSDVVHHDFYGTSTSKSSKISAVASSTAISATATIATTSSSSFSSSKAINLFLGRIPLRFGLIFGCEDN</sequence>
<proteinExistence type="predicted"/>
<dbReference type="AlphaFoldDB" id="A0A1R1YLZ7"/>
<gene>
    <name evidence="1" type="ORF">AYI69_g2597</name>
</gene>
<dbReference type="Proteomes" id="UP000187429">
    <property type="component" value="Unassembled WGS sequence"/>
</dbReference>
<evidence type="ECO:0000313" key="2">
    <source>
        <dbReference type="Proteomes" id="UP000187429"/>
    </source>
</evidence>
<dbReference type="EMBL" id="LSSM01000768">
    <property type="protein sequence ID" value="OMJ27932.1"/>
    <property type="molecule type" value="Genomic_DNA"/>
</dbReference>
<organism evidence="1 2">
    <name type="scientific">Smittium culicis</name>
    <dbReference type="NCBI Taxonomy" id="133412"/>
    <lineage>
        <taxon>Eukaryota</taxon>
        <taxon>Fungi</taxon>
        <taxon>Fungi incertae sedis</taxon>
        <taxon>Zoopagomycota</taxon>
        <taxon>Kickxellomycotina</taxon>
        <taxon>Harpellomycetes</taxon>
        <taxon>Harpellales</taxon>
        <taxon>Legeriomycetaceae</taxon>
        <taxon>Smittium</taxon>
    </lineage>
</organism>
<comment type="caution">
    <text evidence="1">The sequence shown here is derived from an EMBL/GenBank/DDBJ whole genome shotgun (WGS) entry which is preliminary data.</text>
</comment>
<evidence type="ECO:0000313" key="1">
    <source>
        <dbReference type="EMBL" id="OMJ27932.1"/>
    </source>
</evidence>
<keyword evidence="2" id="KW-1185">Reference proteome</keyword>